<proteinExistence type="predicted"/>
<sequence length="569" mass="67152">MTKSITKTLLHLLKDFKSTEYVTEIDFIQKCINDNRFSSEDIIIDYFLKLRQCEEFLEKVAKDFIHFQCLRRVSEEYIKILIFFLVFVLDSKNAQEILENTMFYTTSLLNYLCREEKYPTFAKWASQYFDNQFVINNIFTPLYSRVEAFKAIVRFIEQEERKKIPVNKLTIPKPFNLSTSYMSPPPPANTPDMRKSNADVRIKERKIKHITYEDIQKKLQEEHKKHVINAAKLLSQVKTLKVPKCKLSNTTTEITEKSVVQTKKVTPTKLPPKKDVEVKQNVATTLRDAARLIKEQEEEINRIQDILKGGQGSIQLEATLAEERKSKELKEWQTIQKRHLEGLITFEEAVLAKKKLLQENRVKFLEVQAEKIHLNQMLDEFKEKEFERAKAQVERTHKEKEEAKEIEKKYLEKKIEDARLMDYEIKEKLKQKEKEKAAELACKIDLISQLKSLHEINVKMNEAKKEFDPTGTANLGLLCEMSIAELRERLAVEKMKIYEDLEEKRRKVQVHKRQQQEMLNRYKEFIDNSRKNSKIALEPTSKPVELTENAELVNLRKVLEQKRSLRSSM</sequence>
<evidence type="ECO:0008006" key="4">
    <source>
        <dbReference type="Google" id="ProtNLM"/>
    </source>
</evidence>
<dbReference type="PANTHER" id="PTHR34649">
    <property type="entry name" value="CILIA- AND FLAGELLA-ASSOCIATED PROTEIN 99"/>
    <property type="match status" value="1"/>
</dbReference>
<keyword evidence="1" id="KW-0175">Coiled coil</keyword>
<protein>
    <recommendedName>
        <fullName evidence="4">Cilia- and flagella-associated protein 99</fullName>
    </recommendedName>
</protein>
<name>A0A9N9TEN9_PHYSR</name>
<dbReference type="AlphaFoldDB" id="A0A9N9TEN9"/>
<evidence type="ECO:0000256" key="1">
    <source>
        <dbReference type="SAM" id="Coils"/>
    </source>
</evidence>
<feature type="coiled-coil region" evidence="1">
    <location>
        <begin position="374"/>
        <end position="406"/>
    </location>
</feature>
<gene>
    <name evidence="2" type="ORF">PHYEVI_LOCUS375</name>
</gene>
<keyword evidence="3" id="KW-1185">Reference proteome</keyword>
<reference evidence="2" key="1">
    <citation type="submission" date="2022-01" db="EMBL/GenBank/DDBJ databases">
        <authorList>
            <person name="King R."/>
        </authorList>
    </citation>
    <scope>NUCLEOTIDE SEQUENCE</scope>
</reference>
<dbReference type="Proteomes" id="UP001153712">
    <property type="component" value="Chromosome 1"/>
</dbReference>
<feature type="coiled-coil region" evidence="1">
    <location>
        <begin position="279"/>
        <end position="306"/>
    </location>
</feature>
<dbReference type="PANTHER" id="PTHR34649:SF1">
    <property type="entry name" value="CILIA- AND FLAGELLA-ASSOCIATED PROTEIN 99"/>
    <property type="match status" value="1"/>
</dbReference>
<dbReference type="OrthoDB" id="10262255at2759"/>
<organism evidence="2 3">
    <name type="scientific">Phyllotreta striolata</name>
    <name type="common">Striped flea beetle</name>
    <name type="synonym">Crioceris striolata</name>
    <dbReference type="NCBI Taxonomy" id="444603"/>
    <lineage>
        <taxon>Eukaryota</taxon>
        <taxon>Metazoa</taxon>
        <taxon>Ecdysozoa</taxon>
        <taxon>Arthropoda</taxon>
        <taxon>Hexapoda</taxon>
        <taxon>Insecta</taxon>
        <taxon>Pterygota</taxon>
        <taxon>Neoptera</taxon>
        <taxon>Endopterygota</taxon>
        <taxon>Coleoptera</taxon>
        <taxon>Polyphaga</taxon>
        <taxon>Cucujiformia</taxon>
        <taxon>Chrysomeloidea</taxon>
        <taxon>Chrysomelidae</taxon>
        <taxon>Galerucinae</taxon>
        <taxon>Alticini</taxon>
        <taxon>Phyllotreta</taxon>
    </lineage>
</organism>
<dbReference type="InterPro" id="IPR039341">
    <property type="entry name" value="CFAP99"/>
</dbReference>
<accession>A0A9N9TEN9</accession>
<evidence type="ECO:0000313" key="3">
    <source>
        <dbReference type="Proteomes" id="UP001153712"/>
    </source>
</evidence>
<evidence type="ECO:0000313" key="2">
    <source>
        <dbReference type="EMBL" id="CAG9853908.1"/>
    </source>
</evidence>
<dbReference type="EMBL" id="OU900094">
    <property type="protein sequence ID" value="CAG9853908.1"/>
    <property type="molecule type" value="Genomic_DNA"/>
</dbReference>